<organism evidence="2 3">
    <name type="scientific">Nonlabens ponticola</name>
    <dbReference type="NCBI Taxonomy" id="2496866"/>
    <lineage>
        <taxon>Bacteria</taxon>
        <taxon>Pseudomonadati</taxon>
        <taxon>Bacteroidota</taxon>
        <taxon>Flavobacteriia</taxon>
        <taxon>Flavobacteriales</taxon>
        <taxon>Flavobacteriaceae</taxon>
        <taxon>Nonlabens</taxon>
    </lineage>
</organism>
<sequence>MKKITYLLLFIFITASCVGAGSLYYDTLEANEQISTNRSQLDHSEYDKLLKRYVNEEGFVDYEGLKKEHAALKSYLTYLSVNPPKKDWENGEQFAYYINLYNAATLDLILDNDMPASIKDISGPLGQVWLKEYINVNGEMYSLASIEKGVLQKMGDPRIHFAINCASYSCPKLMRDAFTGSNVDELMDRAAREFVNSDKNDLSDPANPKLSSIFKFYTSDFTDTGKSLVAYVNQYADQKINTGAKVDFKEYDWSLNDQE</sequence>
<accession>A0A3S9MUH0</accession>
<dbReference type="RefSeq" id="WP_126444633.1">
    <property type="nucleotide sequence ID" value="NZ_CP034549.1"/>
</dbReference>
<keyword evidence="3" id="KW-1185">Reference proteome</keyword>
<evidence type="ECO:0000259" key="1">
    <source>
        <dbReference type="Pfam" id="PF04784"/>
    </source>
</evidence>
<dbReference type="PANTHER" id="PTHR46361">
    <property type="entry name" value="ELECTRON CARRIER/ PROTEIN DISULFIDE OXIDOREDUCTASE"/>
    <property type="match status" value="1"/>
</dbReference>
<reference evidence="2 3" key="1">
    <citation type="submission" date="2018-12" db="EMBL/GenBank/DDBJ databases">
        <title>Complete genome of Nonlabens sp. MJ115.</title>
        <authorList>
            <person name="Choi H.S."/>
            <person name="Jung J."/>
        </authorList>
    </citation>
    <scope>NUCLEOTIDE SEQUENCE [LARGE SCALE GENOMIC DNA]</scope>
    <source>
        <strain evidence="2 3">MJ115</strain>
    </source>
</reference>
<dbReference type="KEGG" id="noj:EJ995_00685"/>
<protein>
    <submittedName>
        <fullName evidence="2">DUF547 domain-containing protein</fullName>
    </submittedName>
</protein>
<dbReference type="EMBL" id="CP034549">
    <property type="protein sequence ID" value="AZQ42822.1"/>
    <property type="molecule type" value="Genomic_DNA"/>
</dbReference>
<gene>
    <name evidence="2" type="ORF">EJ995_00685</name>
</gene>
<evidence type="ECO:0000313" key="2">
    <source>
        <dbReference type="EMBL" id="AZQ42822.1"/>
    </source>
</evidence>
<feature type="domain" description="DUF547" evidence="1">
    <location>
        <begin position="87"/>
        <end position="195"/>
    </location>
</feature>
<evidence type="ECO:0000313" key="3">
    <source>
        <dbReference type="Proteomes" id="UP000279600"/>
    </source>
</evidence>
<dbReference type="Pfam" id="PF04784">
    <property type="entry name" value="DUF547"/>
    <property type="match status" value="1"/>
</dbReference>
<proteinExistence type="predicted"/>
<dbReference type="PANTHER" id="PTHR46361:SF3">
    <property type="entry name" value="ELECTRON CARRIER_ PROTEIN DISULFIDE OXIDOREDUCTASE"/>
    <property type="match status" value="1"/>
</dbReference>
<dbReference type="AlphaFoldDB" id="A0A3S9MUH0"/>
<name>A0A3S9MUH0_9FLAO</name>
<dbReference type="InterPro" id="IPR006869">
    <property type="entry name" value="DUF547"/>
</dbReference>
<dbReference type="PROSITE" id="PS51257">
    <property type="entry name" value="PROKAR_LIPOPROTEIN"/>
    <property type="match status" value="1"/>
</dbReference>
<dbReference type="OrthoDB" id="526867at2"/>
<dbReference type="Proteomes" id="UP000279600">
    <property type="component" value="Chromosome"/>
</dbReference>